<proteinExistence type="predicted"/>
<dbReference type="EMBL" id="VSDO01000006">
    <property type="protein sequence ID" value="TYA10350.1"/>
    <property type="molecule type" value="Genomic_DNA"/>
</dbReference>
<dbReference type="OrthoDB" id="2555193at2"/>
<evidence type="ECO:0000313" key="1">
    <source>
        <dbReference type="EMBL" id="TYA10350.1"/>
    </source>
</evidence>
<dbReference type="RefSeq" id="WP_148457918.1">
    <property type="nucleotide sequence ID" value="NZ_VSDO01000006.1"/>
</dbReference>
<keyword evidence="2" id="KW-1185">Reference proteome</keyword>
<dbReference type="InterPro" id="IPR008979">
    <property type="entry name" value="Galactose-bd-like_sf"/>
</dbReference>
<dbReference type="Proteomes" id="UP000325218">
    <property type="component" value="Unassembled WGS sequence"/>
</dbReference>
<dbReference type="Gene3D" id="2.60.120.260">
    <property type="entry name" value="Galactose-binding domain-like"/>
    <property type="match status" value="1"/>
</dbReference>
<sequence>MKKLPSGLNAFEPSDTVRREAQNANIEVLDKFINNGKVHRHTGLPGDAPQIGSDGIESGALERHHFKNGRISENVAKFKPVTVTSGVVIGIPTLPYYINKNDMNCWFLSEAHNYPASMTINLSGFYKIDAISFDIIEDPGPINFKVEIGPHAADWRKVAEGEFTSLKDAFIPVTEETQCSLVRITIDKPASDDFVIRISKLAVYSQDAEGNENDPLKDRRTWGLAARLQGLIGITDYPLYDFGDSVALAGHWFIVNPVTNASICIYGGGNRKYPLGNGDYLYIDFKYFTSNEDGGIYPSAGKGGDFLGPLTPYEYPDRLVLMYRSGSKLYFHPLVTANVERKFGTQALTRSKEEEAFSKEIVEQDRKETSVRIQRGLVEVSFDDLNKLNSNKTRIQLSPVQTNKAVINLAPKDPGYNGYIYDGSLRARFVSDNEIEISAADASKSSMIVWEVIEYV</sequence>
<name>A0A5D0CLF6_9BACL</name>
<evidence type="ECO:0000313" key="2">
    <source>
        <dbReference type="Proteomes" id="UP000325218"/>
    </source>
</evidence>
<comment type="caution">
    <text evidence="1">The sequence shown here is derived from an EMBL/GenBank/DDBJ whole genome shotgun (WGS) entry which is preliminary data.</text>
</comment>
<gene>
    <name evidence="1" type="ORF">FRY98_27640</name>
</gene>
<dbReference type="AlphaFoldDB" id="A0A5D0CLF6"/>
<evidence type="ECO:0008006" key="3">
    <source>
        <dbReference type="Google" id="ProtNLM"/>
    </source>
</evidence>
<accession>A0A5D0CLF6</accession>
<reference evidence="1 2" key="1">
    <citation type="submission" date="2019-08" db="EMBL/GenBank/DDBJ databases">
        <title>Genome sequencing of Paenibacillus faecis DSM 23593(T).</title>
        <authorList>
            <person name="Kook J.-K."/>
            <person name="Park S.-N."/>
            <person name="Lim Y.K."/>
        </authorList>
    </citation>
    <scope>NUCLEOTIDE SEQUENCE [LARGE SCALE GENOMIC DNA]</scope>
    <source>
        <strain evidence="1 2">DSM 23593</strain>
    </source>
</reference>
<protein>
    <recommendedName>
        <fullName evidence="3">Discoidin domain-containing protein</fullName>
    </recommendedName>
</protein>
<dbReference type="SUPFAM" id="SSF49785">
    <property type="entry name" value="Galactose-binding domain-like"/>
    <property type="match status" value="1"/>
</dbReference>
<organism evidence="1 2">
    <name type="scientific">Paenibacillus faecis</name>
    <dbReference type="NCBI Taxonomy" id="862114"/>
    <lineage>
        <taxon>Bacteria</taxon>
        <taxon>Bacillati</taxon>
        <taxon>Bacillota</taxon>
        <taxon>Bacilli</taxon>
        <taxon>Bacillales</taxon>
        <taxon>Paenibacillaceae</taxon>
        <taxon>Paenibacillus</taxon>
    </lineage>
</organism>